<dbReference type="PANTHER" id="PTHR10885:SF20">
    <property type="entry name" value="NUDIX HYDROLASE DOMAIN-CONTAINING PROTEIN"/>
    <property type="match status" value="1"/>
</dbReference>
<comment type="caution">
    <text evidence="2">The sequence shown here is derived from an EMBL/GenBank/DDBJ whole genome shotgun (WGS) entry which is preliminary data.</text>
</comment>
<keyword evidence="3" id="KW-1185">Reference proteome</keyword>
<accession>A0A2V3IYP9</accession>
<dbReference type="Gene3D" id="3.90.79.10">
    <property type="entry name" value="Nucleoside Triphosphate Pyrophosphohydrolase"/>
    <property type="match status" value="1"/>
</dbReference>
<dbReference type="PROSITE" id="PS51462">
    <property type="entry name" value="NUDIX"/>
    <property type="match status" value="1"/>
</dbReference>
<evidence type="ECO:0000313" key="3">
    <source>
        <dbReference type="Proteomes" id="UP000247409"/>
    </source>
</evidence>
<dbReference type="PANTHER" id="PTHR10885">
    <property type="entry name" value="ISOPENTENYL-DIPHOSPHATE DELTA-ISOMERASE"/>
    <property type="match status" value="1"/>
</dbReference>
<dbReference type="STRING" id="448386.A0A2V3IYP9"/>
<gene>
    <name evidence="2" type="ORF">BWQ96_03916</name>
</gene>
<proteinExistence type="predicted"/>
<name>A0A2V3IYP9_9FLOR</name>
<dbReference type="EMBL" id="NBIV01000041">
    <property type="protein sequence ID" value="PXF46260.1"/>
    <property type="molecule type" value="Genomic_DNA"/>
</dbReference>
<dbReference type="Proteomes" id="UP000247409">
    <property type="component" value="Unassembled WGS sequence"/>
</dbReference>
<dbReference type="Pfam" id="PF00293">
    <property type="entry name" value="NUDIX"/>
    <property type="match status" value="1"/>
</dbReference>
<protein>
    <submittedName>
        <fullName evidence="2">Nudix hydrolase 3</fullName>
    </submittedName>
</protein>
<reference evidence="2 3" key="1">
    <citation type="journal article" date="2018" name="Mol. Biol. Evol.">
        <title>Analysis of the draft genome of the red seaweed Gracilariopsis chorda provides insights into genome size evolution in Rhodophyta.</title>
        <authorList>
            <person name="Lee J."/>
            <person name="Yang E.C."/>
            <person name="Graf L."/>
            <person name="Yang J.H."/>
            <person name="Qiu H."/>
            <person name="Zel Zion U."/>
            <person name="Chan C.X."/>
            <person name="Stephens T.G."/>
            <person name="Weber A.P.M."/>
            <person name="Boo G.H."/>
            <person name="Boo S.M."/>
            <person name="Kim K.M."/>
            <person name="Shin Y."/>
            <person name="Jung M."/>
            <person name="Lee S.J."/>
            <person name="Yim H.S."/>
            <person name="Lee J.H."/>
            <person name="Bhattacharya D."/>
            <person name="Yoon H.S."/>
        </authorList>
    </citation>
    <scope>NUCLEOTIDE SEQUENCE [LARGE SCALE GENOMIC DNA]</scope>
    <source>
        <strain evidence="2 3">SKKU-2015</strain>
        <tissue evidence="2">Whole body</tissue>
    </source>
</reference>
<dbReference type="InterPro" id="IPR015797">
    <property type="entry name" value="NUDIX_hydrolase-like_dom_sf"/>
</dbReference>
<dbReference type="GO" id="GO:0005737">
    <property type="term" value="C:cytoplasm"/>
    <property type="evidence" value="ECO:0007669"/>
    <property type="project" value="TreeGrafter"/>
</dbReference>
<evidence type="ECO:0000313" key="2">
    <source>
        <dbReference type="EMBL" id="PXF46260.1"/>
    </source>
</evidence>
<sequence length="200" mass="22445">MSTTNGLKSTEEHFDVLNEDGSPKGFAKARSLVHRDGDWHRSTHIWVFSNEGEVLVQLRAAGKDTFPGRWDVSAAGHISAGDNSLPSATRELEEELGVKLEDSENLHLLTTVKASAVGSTKKHGPYKDNEIQDIYVYKPKTTIPVDLMVLQSDEVDRVEYWPWQDYRERCMGDDQLLVPRSPMYKQIAFPLLDKVASGST</sequence>
<dbReference type="GO" id="GO:0009240">
    <property type="term" value="P:isopentenyl diphosphate biosynthetic process"/>
    <property type="evidence" value="ECO:0007669"/>
    <property type="project" value="TreeGrafter"/>
</dbReference>
<dbReference type="CDD" id="cd04692">
    <property type="entry name" value="NUDIX_Hydrolase"/>
    <property type="match status" value="1"/>
</dbReference>
<keyword evidence="2" id="KW-0378">Hydrolase</keyword>
<dbReference type="GO" id="GO:0016787">
    <property type="term" value="F:hydrolase activity"/>
    <property type="evidence" value="ECO:0007669"/>
    <property type="project" value="UniProtKB-KW"/>
</dbReference>
<feature type="domain" description="Nudix hydrolase" evidence="1">
    <location>
        <begin position="38"/>
        <end position="183"/>
    </location>
</feature>
<dbReference type="InterPro" id="IPR000086">
    <property type="entry name" value="NUDIX_hydrolase_dom"/>
</dbReference>
<organism evidence="2 3">
    <name type="scientific">Gracilariopsis chorda</name>
    <dbReference type="NCBI Taxonomy" id="448386"/>
    <lineage>
        <taxon>Eukaryota</taxon>
        <taxon>Rhodophyta</taxon>
        <taxon>Florideophyceae</taxon>
        <taxon>Rhodymeniophycidae</taxon>
        <taxon>Gracilariales</taxon>
        <taxon>Gracilariaceae</taxon>
        <taxon>Gracilariopsis</taxon>
    </lineage>
</organism>
<evidence type="ECO:0000259" key="1">
    <source>
        <dbReference type="PROSITE" id="PS51462"/>
    </source>
</evidence>
<dbReference type="SUPFAM" id="SSF55811">
    <property type="entry name" value="Nudix"/>
    <property type="match status" value="1"/>
</dbReference>
<dbReference type="OrthoDB" id="1415013at2759"/>
<dbReference type="AlphaFoldDB" id="A0A2V3IYP9"/>
<dbReference type="GO" id="GO:0004452">
    <property type="term" value="F:isopentenyl-diphosphate delta-isomerase activity"/>
    <property type="evidence" value="ECO:0007669"/>
    <property type="project" value="TreeGrafter"/>
</dbReference>